<dbReference type="EMBL" id="JBEUOH010000011">
    <property type="protein sequence ID" value="KAL0881952.1"/>
    <property type="molecule type" value="Genomic_DNA"/>
</dbReference>
<feature type="compositionally biased region" description="Polar residues" evidence="1">
    <location>
        <begin position="381"/>
        <end position="390"/>
    </location>
</feature>
<evidence type="ECO:0000256" key="1">
    <source>
        <dbReference type="SAM" id="MobiDB-lite"/>
    </source>
</evidence>
<gene>
    <name evidence="2" type="ORF">ABMA27_001707</name>
</gene>
<evidence type="ECO:0000313" key="2">
    <source>
        <dbReference type="EMBL" id="KAL0881952.1"/>
    </source>
</evidence>
<feature type="region of interest" description="Disordered" evidence="1">
    <location>
        <begin position="376"/>
        <end position="421"/>
    </location>
</feature>
<feature type="compositionally biased region" description="Polar residues" evidence="1">
    <location>
        <begin position="1"/>
        <end position="12"/>
    </location>
</feature>
<name>A0ABR3HZF7_LOXSC</name>
<reference evidence="2 3" key="1">
    <citation type="submission" date="2024-06" db="EMBL/GenBank/DDBJ databases">
        <title>A chromosome-level genome assembly of beet webworm, Loxostege sticticalis.</title>
        <authorList>
            <person name="Zhang Y."/>
        </authorList>
    </citation>
    <scope>NUCLEOTIDE SEQUENCE [LARGE SCALE GENOMIC DNA]</scope>
    <source>
        <strain evidence="2">AQ026</strain>
        <tissue evidence="2">Whole body</tissue>
    </source>
</reference>
<feature type="compositionally biased region" description="Low complexity" evidence="1">
    <location>
        <begin position="81"/>
        <end position="95"/>
    </location>
</feature>
<feature type="region of interest" description="Disordered" evidence="1">
    <location>
        <begin position="1"/>
        <end position="95"/>
    </location>
</feature>
<keyword evidence="3" id="KW-1185">Reference proteome</keyword>
<evidence type="ECO:0000313" key="3">
    <source>
        <dbReference type="Proteomes" id="UP001549920"/>
    </source>
</evidence>
<evidence type="ECO:0008006" key="4">
    <source>
        <dbReference type="Google" id="ProtNLM"/>
    </source>
</evidence>
<protein>
    <recommendedName>
        <fullName evidence="4">Gag-like protein</fullName>
    </recommendedName>
</protein>
<comment type="caution">
    <text evidence="2">The sequence shown here is derived from an EMBL/GenBank/DDBJ whole genome shotgun (WGS) entry which is preliminary data.</text>
</comment>
<sequence length="503" mass="58551">MSETSKGNSFHLLSSDDNEEQQDQQRANGNNEFEWDITGTELSQEKENRLREKRQRDDSGEYEEDEEFIKVRRRNKKLARSNSKNSNHNNSNTNPMNNNLYAFEVCLTSTQVLPKQIALAKLLNAESITKVLRIKYKGPYKVLVKFEKQEDADKLINCKKIKELGYKCQMTSEMSISYGIVKYIDIDLKEEEMCEIFQCQNKISSVKRLKRLTGDGQWVDSETIRLSFQSSTLPPYIHGYGCRFKVEPYTFPVTQCSGCWKYGHLVRYCPTKKIMCPKCGKDHANCETTKYTCINCKGDHMALNKSCPVFAKEKEIRKIMSSEGCSYRRAFEKYQEKELRYNNDVISECSDDRESTTTYTRPTYRDIVITEATIHKEESQKNSLSSTVNSGERKRRNKDKNVKEKIRKNQEEADPDDISRDSNVINQTEILSKKISTKNTEKNNEATFIRIFNKVKDIVFSKKDLREKIKQIVSVVTEEFTKWIAELIEKGNICNNLWSFVYG</sequence>
<feature type="compositionally biased region" description="Basic and acidic residues" evidence="1">
    <location>
        <begin position="43"/>
        <end position="59"/>
    </location>
</feature>
<dbReference type="Proteomes" id="UP001549920">
    <property type="component" value="Unassembled WGS sequence"/>
</dbReference>
<organism evidence="2 3">
    <name type="scientific">Loxostege sticticalis</name>
    <name type="common">Beet webworm moth</name>
    <dbReference type="NCBI Taxonomy" id="481309"/>
    <lineage>
        <taxon>Eukaryota</taxon>
        <taxon>Metazoa</taxon>
        <taxon>Ecdysozoa</taxon>
        <taxon>Arthropoda</taxon>
        <taxon>Hexapoda</taxon>
        <taxon>Insecta</taxon>
        <taxon>Pterygota</taxon>
        <taxon>Neoptera</taxon>
        <taxon>Endopterygota</taxon>
        <taxon>Lepidoptera</taxon>
        <taxon>Glossata</taxon>
        <taxon>Ditrysia</taxon>
        <taxon>Pyraloidea</taxon>
        <taxon>Crambidae</taxon>
        <taxon>Pyraustinae</taxon>
        <taxon>Loxostege</taxon>
    </lineage>
</organism>
<accession>A0ABR3HZF7</accession>
<feature type="compositionally biased region" description="Basic and acidic residues" evidence="1">
    <location>
        <begin position="399"/>
        <end position="411"/>
    </location>
</feature>
<proteinExistence type="predicted"/>